<dbReference type="InterPro" id="IPR052168">
    <property type="entry name" value="Cytochrome_b561_oxidase"/>
</dbReference>
<accession>A0A099KT99</accession>
<dbReference type="AlphaFoldDB" id="A0A099KT99"/>
<dbReference type="Proteomes" id="UP000029843">
    <property type="component" value="Unassembled WGS sequence"/>
</dbReference>
<keyword evidence="11 13" id="KW-0472">Membrane</keyword>
<dbReference type="PANTHER" id="PTHR30529:SF3">
    <property type="entry name" value="CYTOCHROME B561 HOMOLOG 1"/>
    <property type="match status" value="1"/>
</dbReference>
<evidence type="ECO:0000256" key="13">
    <source>
        <dbReference type="SAM" id="Phobius"/>
    </source>
</evidence>
<keyword evidence="9 13" id="KW-1133">Transmembrane helix</keyword>
<dbReference type="OrthoDB" id="9793784at2"/>
<feature type="transmembrane region" description="Helical" evidence="13">
    <location>
        <begin position="20"/>
        <end position="38"/>
    </location>
</feature>
<evidence type="ECO:0000313" key="16">
    <source>
        <dbReference type="Proteomes" id="UP000029843"/>
    </source>
</evidence>
<dbReference type="SUPFAM" id="SSF81342">
    <property type="entry name" value="Transmembrane di-heme cytochromes"/>
    <property type="match status" value="1"/>
</dbReference>
<keyword evidence="7" id="KW-0479">Metal-binding</keyword>
<protein>
    <recommendedName>
        <fullName evidence="14">Cytochrome b561 bacterial/Ni-hydrogenase domain-containing protein</fullName>
    </recommendedName>
</protein>
<dbReference type="EMBL" id="JQED01000012">
    <property type="protein sequence ID" value="KGJ93425.1"/>
    <property type="molecule type" value="Genomic_DNA"/>
</dbReference>
<dbReference type="GO" id="GO:0046872">
    <property type="term" value="F:metal ion binding"/>
    <property type="evidence" value="ECO:0007669"/>
    <property type="project" value="UniProtKB-KW"/>
</dbReference>
<evidence type="ECO:0000256" key="8">
    <source>
        <dbReference type="ARBA" id="ARBA00022982"/>
    </source>
</evidence>
<sequence>MTWKNTQNHYGSLSIKMHWLMMVLMIFVFASIESRVFFEKGTDLRDLFKMWYFMLGLLVFILVCARLYLRSVQVIPQIIPPLSALQARGAHMAHLLLYIFMIVMPIFGWFVLSAKGKVIPFFGLELPALIAYDKGFGKVLEGWHKEIGSWGYYLIAFHAVAALVHHYIQKDDTLTRMLPVKRKH</sequence>
<dbReference type="GO" id="GO:0020037">
    <property type="term" value="F:heme binding"/>
    <property type="evidence" value="ECO:0007669"/>
    <property type="project" value="TreeGrafter"/>
</dbReference>
<feature type="transmembrane region" description="Helical" evidence="13">
    <location>
        <begin position="150"/>
        <end position="168"/>
    </location>
</feature>
<name>A0A099KT99_COLPS</name>
<gene>
    <name evidence="15" type="ORF">ND2E_2350</name>
</gene>
<comment type="similarity">
    <text evidence="12">Belongs to the cytochrome b561 family.</text>
</comment>
<evidence type="ECO:0000256" key="1">
    <source>
        <dbReference type="ARBA" id="ARBA00001970"/>
    </source>
</evidence>
<evidence type="ECO:0000256" key="4">
    <source>
        <dbReference type="ARBA" id="ARBA00022475"/>
    </source>
</evidence>
<keyword evidence="4" id="KW-1003">Cell membrane</keyword>
<proteinExistence type="inferred from homology"/>
<evidence type="ECO:0000256" key="7">
    <source>
        <dbReference type="ARBA" id="ARBA00022723"/>
    </source>
</evidence>
<dbReference type="InterPro" id="IPR016174">
    <property type="entry name" value="Di-haem_cyt_TM"/>
</dbReference>
<comment type="cofactor">
    <cofactor evidence="1">
        <name>heme b</name>
        <dbReference type="ChEBI" id="CHEBI:60344"/>
    </cofactor>
</comment>
<evidence type="ECO:0000256" key="3">
    <source>
        <dbReference type="ARBA" id="ARBA00022448"/>
    </source>
</evidence>
<evidence type="ECO:0000256" key="9">
    <source>
        <dbReference type="ARBA" id="ARBA00022989"/>
    </source>
</evidence>
<evidence type="ECO:0000259" key="14">
    <source>
        <dbReference type="Pfam" id="PF01292"/>
    </source>
</evidence>
<evidence type="ECO:0000313" key="15">
    <source>
        <dbReference type="EMBL" id="KGJ93425.1"/>
    </source>
</evidence>
<evidence type="ECO:0000256" key="5">
    <source>
        <dbReference type="ARBA" id="ARBA00022617"/>
    </source>
</evidence>
<keyword evidence="5" id="KW-0349">Heme</keyword>
<feature type="transmembrane region" description="Helical" evidence="13">
    <location>
        <begin position="90"/>
        <end position="112"/>
    </location>
</feature>
<keyword evidence="3" id="KW-0813">Transport</keyword>
<comment type="subcellular location">
    <subcellularLocation>
        <location evidence="2">Cell membrane</location>
        <topology evidence="2">Multi-pass membrane protein</topology>
    </subcellularLocation>
</comment>
<feature type="domain" description="Cytochrome b561 bacterial/Ni-hydrogenase" evidence="14">
    <location>
        <begin position="9"/>
        <end position="179"/>
    </location>
</feature>
<reference evidence="15 16" key="1">
    <citation type="submission" date="2014-08" db="EMBL/GenBank/DDBJ databases">
        <title>Genomic and Phenotypic Diversity of Colwellia psychrerythraea strains from Disparate Marine Basins.</title>
        <authorList>
            <person name="Techtmann S.M."/>
            <person name="Stelling S.C."/>
            <person name="Utturkar S.M."/>
            <person name="Alshibli N."/>
            <person name="Harris A."/>
            <person name="Brown S.D."/>
            <person name="Hazen T.C."/>
        </authorList>
    </citation>
    <scope>NUCLEOTIDE SEQUENCE [LARGE SCALE GENOMIC DNA]</scope>
    <source>
        <strain evidence="15 16">ND2E</strain>
    </source>
</reference>
<evidence type="ECO:0000256" key="10">
    <source>
        <dbReference type="ARBA" id="ARBA00023004"/>
    </source>
</evidence>
<dbReference type="GO" id="GO:0005886">
    <property type="term" value="C:plasma membrane"/>
    <property type="evidence" value="ECO:0007669"/>
    <property type="project" value="UniProtKB-SubCell"/>
</dbReference>
<evidence type="ECO:0000256" key="11">
    <source>
        <dbReference type="ARBA" id="ARBA00023136"/>
    </source>
</evidence>
<dbReference type="RefSeq" id="WP_033093144.1">
    <property type="nucleotide sequence ID" value="NZ_JQED01000012.1"/>
</dbReference>
<keyword evidence="10" id="KW-0408">Iron</keyword>
<dbReference type="GO" id="GO:0022904">
    <property type="term" value="P:respiratory electron transport chain"/>
    <property type="evidence" value="ECO:0007669"/>
    <property type="project" value="InterPro"/>
</dbReference>
<keyword evidence="6 13" id="KW-0812">Transmembrane</keyword>
<evidence type="ECO:0000256" key="2">
    <source>
        <dbReference type="ARBA" id="ARBA00004651"/>
    </source>
</evidence>
<dbReference type="PANTHER" id="PTHR30529">
    <property type="entry name" value="CYTOCHROME B561"/>
    <property type="match status" value="1"/>
</dbReference>
<dbReference type="PATRIC" id="fig|28229.4.peg.1376"/>
<organism evidence="15 16">
    <name type="scientific">Colwellia psychrerythraea</name>
    <name type="common">Vibrio psychroerythus</name>
    <dbReference type="NCBI Taxonomy" id="28229"/>
    <lineage>
        <taxon>Bacteria</taxon>
        <taxon>Pseudomonadati</taxon>
        <taxon>Pseudomonadota</taxon>
        <taxon>Gammaproteobacteria</taxon>
        <taxon>Alteromonadales</taxon>
        <taxon>Colwelliaceae</taxon>
        <taxon>Colwellia</taxon>
    </lineage>
</organism>
<evidence type="ECO:0000256" key="6">
    <source>
        <dbReference type="ARBA" id="ARBA00022692"/>
    </source>
</evidence>
<comment type="caution">
    <text evidence="15">The sequence shown here is derived from an EMBL/GenBank/DDBJ whole genome shotgun (WGS) entry which is preliminary data.</text>
</comment>
<dbReference type="InterPro" id="IPR011577">
    <property type="entry name" value="Cyt_b561_bac/Ni-Hgenase"/>
</dbReference>
<evidence type="ECO:0000256" key="12">
    <source>
        <dbReference type="ARBA" id="ARBA00037975"/>
    </source>
</evidence>
<keyword evidence="8" id="KW-0249">Electron transport</keyword>
<dbReference type="GO" id="GO:0009055">
    <property type="term" value="F:electron transfer activity"/>
    <property type="evidence" value="ECO:0007669"/>
    <property type="project" value="InterPro"/>
</dbReference>
<dbReference type="Pfam" id="PF01292">
    <property type="entry name" value="Ni_hydr_CYTB"/>
    <property type="match status" value="1"/>
</dbReference>
<feature type="transmembrane region" description="Helical" evidence="13">
    <location>
        <begin position="50"/>
        <end position="69"/>
    </location>
</feature>